<dbReference type="InterPro" id="IPR001789">
    <property type="entry name" value="Sig_transdc_resp-reg_receiver"/>
</dbReference>
<dbReference type="InterPro" id="IPR003661">
    <property type="entry name" value="HisK_dim/P_dom"/>
</dbReference>
<feature type="domain" description="Response regulatory" evidence="8">
    <location>
        <begin position="539"/>
        <end position="657"/>
    </location>
</feature>
<evidence type="ECO:0000256" key="1">
    <source>
        <dbReference type="ARBA" id="ARBA00000085"/>
    </source>
</evidence>
<dbReference type="InterPro" id="IPR003594">
    <property type="entry name" value="HATPase_dom"/>
</dbReference>
<dbReference type="SMART" id="SM00448">
    <property type="entry name" value="REC"/>
    <property type="match status" value="1"/>
</dbReference>
<dbReference type="Gene3D" id="1.10.287.130">
    <property type="match status" value="1"/>
</dbReference>
<sequence length="663" mass="72051">MSDTSERLPNGKPGRWASYAAALFAFLLISIVLLLFRANDAREQAGQAERHTYDVLVATGSFETAVARAEASLGMFVVSSDPRDGTRYYDEWLKAGRLLIRVTQLTADNPRQRQPITELKALYRKRGEELARPANLATYKRQWAAFHAFDEESSTSTGTQMRRVLQRIGEEERDRLSARRDHANSMTDWSNLLDSALAALGVMMIAAAGLLGWTAVRAVAARRDTERRVQAHRRRTAELERAVAARTAELSDANARLRAEAEERAAAEAQLRQMQKMDAIGQLSGGIAHDFNNMLAVVIGGLDMARRRLTRETAEMERHIVNAMEGANRAASLTQRLLAFARQQPLQPEGVAVGPMILGMSEMLSRTLGEQIEMEMTVADDAWPVWTDPTQLESAILNLAVNARDAMPLGGRLTISAENRTIAQSTTAGRGTLSPGDYIVITVSDTGAGIPEHVIDRVLEPFFTTKDVGKGTGLGLSQIYGFVRQSRGELSIDSVEGEGTTVTLFLPRHAGNTSAQPRVVSLPAPPPRVQQPQSQHAQTVLVVEDEPRVRASTMAALQELGYNVVEADSGAVALDRLAEDPSIHLLLTDVVMPEMTGPELALAARDVRPGLSVMFTTGYAGSVEDAGGRGAELLGTTPILHKPFTISALEAKVREAMGHRAAA</sequence>
<evidence type="ECO:0000313" key="10">
    <source>
        <dbReference type="Proteomes" id="UP000182063"/>
    </source>
</evidence>
<evidence type="ECO:0000256" key="4">
    <source>
        <dbReference type="PROSITE-ProRule" id="PRU00169"/>
    </source>
</evidence>
<dbReference type="RefSeq" id="WP_072598321.1">
    <property type="nucleotide sequence ID" value="NZ_CP018221.1"/>
</dbReference>
<dbReference type="OrthoDB" id="9796100at2"/>
<keyword evidence="6" id="KW-1133">Transmembrane helix</keyword>
<dbReference type="SUPFAM" id="SSF52172">
    <property type="entry name" value="CheY-like"/>
    <property type="match status" value="1"/>
</dbReference>
<protein>
    <recommendedName>
        <fullName evidence="2">histidine kinase</fullName>
        <ecNumber evidence="2">2.7.13.3</ecNumber>
    </recommendedName>
</protein>
<dbReference type="PANTHER" id="PTHR43065">
    <property type="entry name" value="SENSOR HISTIDINE KINASE"/>
    <property type="match status" value="1"/>
</dbReference>
<name>A0A1L3ZYE9_9SPHN</name>
<dbReference type="PRINTS" id="PR00344">
    <property type="entry name" value="BCTRLSENSOR"/>
</dbReference>
<feature type="domain" description="Histidine kinase" evidence="7">
    <location>
        <begin position="286"/>
        <end position="510"/>
    </location>
</feature>
<dbReference type="InterPro" id="IPR007891">
    <property type="entry name" value="CHASE3"/>
</dbReference>
<gene>
    <name evidence="9" type="ORF">BSL82_16330</name>
</gene>
<dbReference type="SUPFAM" id="SSF55874">
    <property type="entry name" value="ATPase domain of HSP90 chaperone/DNA topoisomerase II/histidine kinase"/>
    <property type="match status" value="1"/>
</dbReference>
<feature type="transmembrane region" description="Helical" evidence="6">
    <location>
        <begin position="16"/>
        <end position="36"/>
    </location>
</feature>
<keyword evidence="3 4" id="KW-0597">Phosphoprotein</keyword>
<dbReference type="GO" id="GO:0000155">
    <property type="term" value="F:phosphorelay sensor kinase activity"/>
    <property type="evidence" value="ECO:0007669"/>
    <property type="project" value="InterPro"/>
</dbReference>
<dbReference type="STRING" id="1921510.BSL82_16330"/>
<feature type="coiled-coil region" evidence="5">
    <location>
        <begin position="222"/>
        <end position="277"/>
    </location>
</feature>
<dbReference type="InterPro" id="IPR005467">
    <property type="entry name" value="His_kinase_dom"/>
</dbReference>
<dbReference type="SUPFAM" id="SSF47384">
    <property type="entry name" value="Homodimeric domain of signal transducing histidine kinase"/>
    <property type="match status" value="1"/>
</dbReference>
<dbReference type="Proteomes" id="UP000182063">
    <property type="component" value="Chromosome"/>
</dbReference>
<feature type="modified residue" description="4-aspartylphosphate" evidence="4">
    <location>
        <position position="589"/>
    </location>
</feature>
<dbReference type="Gene3D" id="3.40.50.2300">
    <property type="match status" value="1"/>
</dbReference>
<evidence type="ECO:0000256" key="6">
    <source>
        <dbReference type="SAM" id="Phobius"/>
    </source>
</evidence>
<dbReference type="PROSITE" id="PS50110">
    <property type="entry name" value="RESPONSE_REGULATORY"/>
    <property type="match status" value="1"/>
</dbReference>
<dbReference type="PANTHER" id="PTHR43065:SF49">
    <property type="entry name" value="HISTIDINE KINASE"/>
    <property type="match status" value="1"/>
</dbReference>
<dbReference type="InterPro" id="IPR036890">
    <property type="entry name" value="HATPase_C_sf"/>
</dbReference>
<feature type="transmembrane region" description="Helical" evidence="6">
    <location>
        <begin position="196"/>
        <end position="216"/>
    </location>
</feature>
<dbReference type="Gene3D" id="3.30.565.10">
    <property type="entry name" value="Histidine kinase-like ATPase, C-terminal domain"/>
    <property type="match status" value="1"/>
</dbReference>
<keyword evidence="10" id="KW-1185">Reference proteome</keyword>
<dbReference type="Pfam" id="PF02518">
    <property type="entry name" value="HATPase_c"/>
    <property type="match status" value="1"/>
</dbReference>
<dbReference type="Pfam" id="PF05227">
    <property type="entry name" value="CHASE3"/>
    <property type="match status" value="1"/>
</dbReference>
<evidence type="ECO:0000256" key="5">
    <source>
        <dbReference type="SAM" id="Coils"/>
    </source>
</evidence>
<dbReference type="Pfam" id="PF00072">
    <property type="entry name" value="Response_reg"/>
    <property type="match status" value="1"/>
</dbReference>
<dbReference type="InterPro" id="IPR036097">
    <property type="entry name" value="HisK_dim/P_sf"/>
</dbReference>
<dbReference type="PROSITE" id="PS50109">
    <property type="entry name" value="HIS_KIN"/>
    <property type="match status" value="1"/>
</dbReference>
<reference evidence="10" key="1">
    <citation type="submission" date="2016-11" db="EMBL/GenBank/DDBJ databases">
        <title>Complete Genome Sequence of alachlor-degrading Sphingomonas sp. strain JJ-A5.</title>
        <authorList>
            <person name="Lee H."/>
            <person name="Ka J.-O."/>
        </authorList>
    </citation>
    <scope>NUCLEOTIDE SEQUENCE [LARGE SCALE GENOMIC DNA]</scope>
    <source>
        <strain evidence="10">JJ-A5</strain>
    </source>
</reference>
<organism evidence="9 10">
    <name type="scientific">Tardibacter chloracetimidivorans</name>
    <dbReference type="NCBI Taxonomy" id="1921510"/>
    <lineage>
        <taxon>Bacteria</taxon>
        <taxon>Pseudomonadati</taxon>
        <taxon>Pseudomonadota</taxon>
        <taxon>Alphaproteobacteria</taxon>
        <taxon>Sphingomonadales</taxon>
        <taxon>Sphingomonadaceae</taxon>
        <taxon>Tardibacter</taxon>
    </lineage>
</organism>
<dbReference type="AlphaFoldDB" id="A0A1L3ZYE9"/>
<keyword evidence="6" id="KW-0472">Membrane</keyword>
<evidence type="ECO:0000256" key="3">
    <source>
        <dbReference type="ARBA" id="ARBA00022553"/>
    </source>
</evidence>
<dbReference type="EC" id="2.7.13.3" evidence="2"/>
<keyword evidence="5" id="KW-0175">Coiled coil</keyword>
<dbReference type="InterPro" id="IPR004358">
    <property type="entry name" value="Sig_transdc_His_kin-like_C"/>
</dbReference>
<dbReference type="SMART" id="SM00387">
    <property type="entry name" value="HATPase_c"/>
    <property type="match status" value="1"/>
</dbReference>
<dbReference type="KEGG" id="sphj:BSL82_16330"/>
<accession>A0A1L3ZYE9</accession>
<proteinExistence type="predicted"/>
<evidence type="ECO:0000259" key="8">
    <source>
        <dbReference type="PROSITE" id="PS50110"/>
    </source>
</evidence>
<dbReference type="InterPro" id="IPR011006">
    <property type="entry name" value="CheY-like_superfamily"/>
</dbReference>
<evidence type="ECO:0000256" key="2">
    <source>
        <dbReference type="ARBA" id="ARBA00012438"/>
    </source>
</evidence>
<comment type="catalytic activity">
    <reaction evidence="1">
        <text>ATP + protein L-histidine = ADP + protein N-phospho-L-histidine.</text>
        <dbReference type="EC" id="2.7.13.3"/>
    </reaction>
</comment>
<evidence type="ECO:0000313" key="9">
    <source>
        <dbReference type="EMBL" id="API60663.1"/>
    </source>
</evidence>
<dbReference type="EMBL" id="CP018221">
    <property type="protein sequence ID" value="API60663.1"/>
    <property type="molecule type" value="Genomic_DNA"/>
</dbReference>
<evidence type="ECO:0000259" key="7">
    <source>
        <dbReference type="PROSITE" id="PS50109"/>
    </source>
</evidence>
<dbReference type="SMART" id="SM00388">
    <property type="entry name" value="HisKA"/>
    <property type="match status" value="1"/>
</dbReference>
<keyword evidence="6" id="KW-0812">Transmembrane</keyword>